<accession>A0ABW0LLN5</accession>
<keyword evidence="1" id="KW-0805">Transcription regulation</keyword>
<keyword evidence="6" id="KW-1185">Reference proteome</keyword>
<dbReference type="SMART" id="SM00354">
    <property type="entry name" value="HTH_LACI"/>
    <property type="match status" value="1"/>
</dbReference>
<dbReference type="SUPFAM" id="SSF47413">
    <property type="entry name" value="lambda repressor-like DNA-binding domains"/>
    <property type="match status" value="1"/>
</dbReference>
<dbReference type="PROSITE" id="PS00356">
    <property type="entry name" value="HTH_LACI_1"/>
    <property type="match status" value="1"/>
</dbReference>
<dbReference type="CDD" id="cd01392">
    <property type="entry name" value="HTH_LacI"/>
    <property type="match status" value="1"/>
</dbReference>
<dbReference type="InterPro" id="IPR000843">
    <property type="entry name" value="HTH_LacI"/>
</dbReference>
<dbReference type="CDD" id="cd06267">
    <property type="entry name" value="PBP1_LacI_sugar_binding-like"/>
    <property type="match status" value="1"/>
</dbReference>
<sequence length="335" mass="37283">MVSIRDVANLAGVSIATVSRVMNKREYVSKNTEKKIIRAIEELNYVPNPLARGLVGKKMSSIAMIVPDIMNPFYPELVRAVEDTCHKQGYTVILCNTDDKKYKEKSYLKVLKGRGIDGFIVASSMLDKENIATLEKENTPCVFLERLPCDKPRSLIQVDNFNGSILAVQHLLDVGCNRIAHIYGPQEVPTYQERMNGYEEVVKSLPWYTSSYMIAGDSQMEGGFKAVEKILDRHPDIDGIFAGNDLMAIGALKALQRRSIRVPEDVAICGFDGIAVTIMTEPELTTVAQPIYEMGELAASTLIGKINGDITDEDSLYVLGVELIHRNSTMKMRKT</sequence>
<name>A0ABW0LLN5_9BACI</name>
<dbReference type="PANTHER" id="PTHR30146">
    <property type="entry name" value="LACI-RELATED TRANSCRIPTIONAL REPRESSOR"/>
    <property type="match status" value="1"/>
</dbReference>
<dbReference type="EMBL" id="JBHSMC010000021">
    <property type="protein sequence ID" value="MFC5466180.1"/>
    <property type="molecule type" value="Genomic_DNA"/>
</dbReference>
<evidence type="ECO:0000313" key="5">
    <source>
        <dbReference type="EMBL" id="MFC5466180.1"/>
    </source>
</evidence>
<dbReference type="RefSeq" id="WP_382353803.1">
    <property type="nucleotide sequence ID" value="NZ_JBHSMC010000021.1"/>
</dbReference>
<evidence type="ECO:0000313" key="6">
    <source>
        <dbReference type="Proteomes" id="UP001596147"/>
    </source>
</evidence>
<keyword evidence="3" id="KW-0804">Transcription</keyword>
<organism evidence="5 6">
    <name type="scientific">Lederbergia graminis</name>
    <dbReference type="NCBI Taxonomy" id="735518"/>
    <lineage>
        <taxon>Bacteria</taxon>
        <taxon>Bacillati</taxon>
        <taxon>Bacillota</taxon>
        <taxon>Bacilli</taxon>
        <taxon>Bacillales</taxon>
        <taxon>Bacillaceae</taxon>
        <taxon>Lederbergia</taxon>
    </lineage>
</organism>
<dbReference type="InterPro" id="IPR028082">
    <property type="entry name" value="Peripla_BP_I"/>
</dbReference>
<evidence type="ECO:0000256" key="1">
    <source>
        <dbReference type="ARBA" id="ARBA00023015"/>
    </source>
</evidence>
<evidence type="ECO:0000256" key="3">
    <source>
        <dbReference type="ARBA" id="ARBA00023163"/>
    </source>
</evidence>
<reference evidence="6" key="1">
    <citation type="journal article" date="2019" name="Int. J. Syst. Evol. Microbiol.">
        <title>The Global Catalogue of Microorganisms (GCM) 10K type strain sequencing project: providing services to taxonomists for standard genome sequencing and annotation.</title>
        <authorList>
            <consortium name="The Broad Institute Genomics Platform"/>
            <consortium name="The Broad Institute Genome Sequencing Center for Infectious Disease"/>
            <person name="Wu L."/>
            <person name="Ma J."/>
        </authorList>
    </citation>
    <scope>NUCLEOTIDE SEQUENCE [LARGE SCALE GENOMIC DNA]</scope>
    <source>
        <strain evidence="6">CGMCC 1.12237</strain>
    </source>
</reference>
<dbReference type="InterPro" id="IPR001761">
    <property type="entry name" value="Peripla_BP/Lac1_sug-bd_dom"/>
</dbReference>
<dbReference type="Pfam" id="PF00532">
    <property type="entry name" value="Peripla_BP_1"/>
    <property type="match status" value="1"/>
</dbReference>
<dbReference type="Gene3D" id="1.10.260.40">
    <property type="entry name" value="lambda repressor-like DNA-binding domains"/>
    <property type="match status" value="1"/>
</dbReference>
<proteinExistence type="predicted"/>
<comment type="caution">
    <text evidence="5">The sequence shown here is derived from an EMBL/GenBank/DDBJ whole genome shotgun (WGS) entry which is preliminary data.</text>
</comment>
<dbReference type="GO" id="GO:0003677">
    <property type="term" value="F:DNA binding"/>
    <property type="evidence" value="ECO:0007669"/>
    <property type="project" value="UniProtKB-KW"/>
</dbReference>
<evidence type="ECO:0000259" key="4">
    <source>
        <dbReference type="PROSITE" id="PS50932"/>
    </source>
</evidence>
<dbReference type="PROSITE" id="PS50932">
    <property type="entry name" value="HTH_LACI_2"/>
    <property type="match status" value="1"/>
</dbReference>
<protein>
    <submittedName>
        <fullName evidence="5">LacI family DNA-binding transcriptional regulator</fullName>
    </submittedName>
</protein>
<keyword evidence="2 5" id="KW-0238">DNA-binding</keyword>
<dbReference type="PANTHER" id="PTHR30146:SF109">
    <property type="entry name" value="HTH-TYPE TRANSCRIPTIONAL REGULATOR GALS"/>
    <property type="match status" value="1"/>
</dbReference>
<evidence type="ECO:0000256" key="2">
    <source>
        <dbReference type="ARBA" id="ARBA00023125"/>
    </source>
</evidence>
<dbReference type="PRINTS" id="PR00036">
    <property type="entry name" value="HTHLACI"/>
</dbReference>
<gene>
    <name evidence="5" type="ORF">ACFPM4_15720</name>
</gene>
<dbReference type="Proteomes" id="UP001596147">
    <property type="component" value="Unassembled WGS sequence"/>
</dbReference>
<dbReference type="Pfam" id="PF00356">
    <property type="entry name" value="LacI"/>
    <property type="match status" value="1"/>
</dbReference>
<feature type="domain" description="HTH lacI-type" evidence="4">
    <location>
        <begin position="2"/>
        <end position="56"/>
    </location>
</feature>
<dbReference type="Gene3D" id="3.40.50.2300">
    <property type="match status" value="2"/>
</dbReference>
<dbReference type="InterPro" id="IPR010982">
    <property type="entry name" value="Lambda_DNA-bd_dom_sf"/>
</dbReference>
<dbReference type="SUPFAM" id="SSF53822">
    <property type="entry name" value="Periplasmic binding protein-like I"/>
    <property type="match status" value="1"/>
</dbReference>